<evidence type="ECO:0000256" key="3">
    <source>
        <dbReference type="RuleBase" id="RU366061"/>
    </source>
</evidence>
<accession>A0A9D4VE89</accession>
<keyword evidence="3" id="KW-0560">Oxidoreductase</keyword>
<dbReference type="EMBL" id="JABFUD020000001">
    <property type="protein sequence ID" value="KAI5084006.1"/>
    <property type="molecule type" value="Genomic_DNA"/>
</dbReference>
<dbReference type="GO" id="GO:0005506">
    <property type="term" value="F:iron ion binding"/>
    <property type="evidence" value="ECO:0007669"/>
    <property type="project" value="UniProtKB-UniRule"/>
</dbReference>
<dbReference type="SUPFAM" id="SSF48371">
    <property type="entry name" value="ARM repeat"/>
    <property type="match status" value="1"/>
</dbReference>
<reference evidence="6" key="1">
    <citation type="submission" date="2021-01" db="EMBL/GenBank/DDBJ databases">
        <title>Adiantum capillus-veneris genome.</title>
        <authorList>
            <person name="Fang Y."/>
            <person name="Liao Q."/>
        </authorList>
    </citation>
    <scope>NUCLEOTIDE SEQUENCE</scope>
    <source>
        <strain evidence="6">H3</strain>
        <tissue evidence="6">Leaf</tissue>
    </source>
</reference>
<keyword evidence="3" id="KW-0223">Dioxygenase</keyword>
<comment type="function">
    <text evidence="3">Oxygenase that can act as both a histone lysine demethylase and a ribosomal histidine hydroxylase.</text>
</comment>
<comment type="subcellular location">
    <subcellularLocation>
        <location evidence="3">Nucleus</location>
    </subcellularLocation>
</comment>
<feature type="domain" description="JmjC" evidence="5">
    <location>
        <begin position="443"/>
        <end position="632"/>
    </location>
</feature>
<feature type="region of interest" description="Disordered" evidence="4">
    <location>
        <begin position="40"/>
        <end position="63"/>
    </location>
</feature>
<dbReference type="AlphaFoldDB" id="A0A9D4VE89"/>
<name>A0A9D4VE89_ADICA</name>
<dbReference type="Gene3D" id="2.60.120.650">
    <property type="entry name" value="Cupin"/>
    <property type="match status" value="1"/>
</dbReference>
<dbReference type="PANTHER" id="PTHR13096">
    <property type="entry name" value="MINA53 MYC INDUCED NUCLEAR ANTIGEN"/>
    <property type="match status" value="1"/>
</dbReference>
<protein>
    <recommendedName>
        <fullName evidence="3">Bifunctional lysine-specific demethylase and histidyl-hydroxylase</fullName>
        <ecNumber evidence="3">1.14.11.-</ecNumber>
    </recommendedName>
</protein>
<dbReference type="PROSITE" id="PS51184">
    <property type="entry name" value="JMJC"/>
    <property type="match status" value="1"/>
</dbReference>
<keyword evidence="3" id="KW-0804">Transcription</keyword>
<gene>
    <name evidence="6" type="ORF">GOP47_0000175</name>
</gene>
<dbReference type="SUPFAM" id="SSF51197">
    <property type="entry name" value="Clavaminate synthase-like"/>
    <property type="match status" value="1"/>
</dbReference>
<dbReference type="InterPro" id="IPR039994">
    <property type="entry name" value="NO66-like"/>
</dbReference>
<proteinExistence type="inferred from homology"/>
<comment type="caution">
    <text evidence="6">The sequence shown here is derived from an EMBL/GenBank/DDBJ whole genome shotgun (WGS) entry which is preliminary data.</text>
</comment>
<dbReference type="Proteomes" id="UP000886520">
    <property type="component" value="Chromosome 1"/>
</dbReference>
<dbReference type="GO" id="GO:0005730">
    <property type="term" value="C:nucleolus"/>
    <property type="evidence" value="ECO:0007669"/>
    <property type="project" value="TreeGrafter"/>
</dbReference>
<keyword evidence="7" id="KW-1185">Reference proteome</keyword>
<dbReference type="InterPro" id="IPR003347">
    <property type="entry name" value="JmjC_dom"/>
</dbReference>
<dbReference type="Pfam" id="PF08007">
    <property type="entry name" value="JmjC_2"/>
    <property type="match status" value="1"/>
</dbReference>
<evidence type="ECO:0000313" key="6">
    <source>
        <dbReference type="EMBL" id="KAI5084006.1"/>
    </source>
</evidence>
<evidence type="ECO:0000256" key="1">
    <source>
        <dbReference type="ARBA" id="ARBA00022723"/>
    </source>
</evidence>
<dbReference type="GO" id="GO:0051864">
    <property type="term" value="F:histone H3K36 demethylase activity"/>
    <property type="evidence" value="ECO:0007669"/>
    <property type="project" value="TreeGrafter"/>
</dbReference>
<dbReference type="InterPro" id="IPR016024">
    <property type="entry name" value="ARM-type_fold"/>
</dbReference>
<evidence type="ECO:0000256" key="4">
    <source>
        <dbReference type="SAM" id="MobiDB-lite"/>
    </source>
</evidence>
<organism evidence="6 7">
    <name type="scientific">Adiantum capillus-veneris</name>
    <name type="common">Maidenhair fern</name>
    <dbReference type="NCBI Taxonomy" id="13818"/>
    <lineage>
        <taxon>Eukaryota</taxon>
        <taxon>Viridiplantae</taxon>
        <taxon>Streptophyta</taxon>
        <taxon>Embryophyta</taxon>
        <taxon>Tracheophyta</taxon>
        <taxon>Polypodiopsida</taxon>
        <taxon>Polypodiidae</taxon>
        <taxon>Polypodiales</taxon>
        <taxon>Pteridineae</taxon>
        <taxon>Pteridaceae</taxon>
        <taxon>Vittarioideae</taxon>
        <taxon>Adiantum</taxon>
    </lineage>
</organism>
<keyword evidence="1 3" id="KW-0479">Metal-binding</keyword>
<keyword evidence="3" id="KW-0805">Transcription regulation</keyword>
<evidence type="ECO:0000256" key="2">
    <source>
        <dbReference type="ARBA" id="ARBA00023004"/>
    </source>
</evidence>
<dbReference type="GO" id="GO:0032453">
    <property type="term" value="F:histone H3K4 demethylase activity"/>
    <property type="evidence" value="ECO:0007669"/>
    <property type="project" value="TreeGrafter"/>
</dbReference>
<comment type="similarity">
    <text evidence="3">Belongs to the ROX family.</text>
</comment>
<evidence type="ECO:0000313" key="7">
    <source>
        <dbReference type="Proteomes" id="UP000886520"/>
    </source>
</evidence>
<keyword evidence="3" id="KW-0539">Nucleus</keyword>
<evidence type="ECO:0000259" key="5">
    <source>
        <dbReference type="PROSITE" id="PS51184"/>
    </source>
</evidence>
<dbReference type="Gene3D" id="1.25.10.10">
    <property type="entry name" value="Leucine-rich Repeat Variant"/>
    <property type="match status" value="1"/>
</dbReference>
<comment type="cofactor">
    <cofactor evidence="3">
        <name>Fe(2+)</name>
        <dbReference type="ChEBI" id="CHEBI:29033"/>
    </cofactor>
    <text evidence="3">Binds 1 Fe(2+) ion per subunit.</text>
</comment>
<sequence>MSDSAVAATNKRKRTDHSELLVTCEDDKEAEHWIEKFGQEVAQPSSEKVNGLPARGSINSKSQEDRENSTVLAVVLLLVFLSKHRIFHPVFQKSVMASIRSIRRFFSSSSAPVESLVFQGSLAAMPALLCNNENLTVVKSIALLGDMALHSYQSMMQIVSETQVLQGLLSHLNSANTEIQREACHTVASIASGTQGQTALCDLGAVEKLMHLLFVLTGVLTKSVDQGEVHKSLDSSDGLYLANYTRDSLLSDVLEALDMLSSNNCFESLRKVSQGSRVSILKALQIIWKRFRNNCDPRLRDGHAYVLAKMIVWLAMALENFDEGLISRCEDVVEIFFGGTEVEFEHFWDEHWEHSPFLIYENAIGGKVRCNLLKAWQCDGDSLFLKKLLSSTLTCPPFSCDELETSQIYSEIENDLGKLLIFGQDIRLVKSVCTVGCWEPCSNCAFLEEDYHKIDARKMESSERSNCLDTNVNTFVTAYELGYTIALRGLEFRCSHIADIAEALAVCFGQATVGANLYMTPLNAQGFKPHYDDHCVFVWQLAGSKFWNLWDPETLLPRLYSQDTKLERGYADEEDACKLSLKEGNILYIPRGFPHAANTRVNTLTPDKLCCTFPKFAQKGNDLGSESCVQGDDLMPVVDADSEGCLNRKKHEWGALSTYFSGNCSCLKKLKDSQQAICTKMVPSLHITFGVEVEPPFDWEGLVHMSLECWWTEQNGDLFDSSDLGARDFYKGMLHVAVRQCGDKYSSFRKGCLIAAKSRHKEAYNIDRFESFFKGLIQEVAKATAFNEVMHMVLTAIDTPASTSLDWMHWLRHLSGKHETTVWSDPVTFFHDRLIDSKARSELLEDMEVKFSVAKDSFVSSANYAQACVVFIGLLQKYRTVRRKYMNGMLALHV</sequence>
<dbReference type="OrthoDB" id="425950at2759"/>
<dbReference type="EC" id="1.14.11.-" evidence="3"/>
<dbReference type="PANTHER" id="PTHR13096:SF9">
    <property type="entry name" value="BIFUNCTIONAL LYSINE-SPECIFIC DEMETHYLASE AND HISTIDYL-HYDROXYLASE"/>
    <property type="match status" value="1"/>
</dbReference>
<keyword evidence="2 3" id="KW-0408">Iron</keyword>
<dbReference type="InterPro" id="IPR011989">
    <property type="entry name" value="ARM-like"/>
</dbReference>